<keyword evidence="3" id="KW-1185">Reference proteome</keyword>
<evidence type="ECO:0000313" key="3">
    <source>
        <dbReference type="Proteomes" id="UP001066276"/>
    </source>
</evidence>
<reference evidence="2" key="1">
    <citation type="journal article" date="2022" name="bioRxiv">
        <title>Sequencing and chromosome-scale assembly of the giantPleurodeles waltlgenome.</title>
        <authorList>
            <person name="Brown T."/>
            <person name="Elewa A."/>
            <person name="Iarovenko S."/>
            <person name="Subramanian E."/>
            <person name="Araus A.J."/>
            <person name="Petzold A."/>
            <person name="Susuki M."/>
            <person name="Suzuki K.-i.T."/>
            <person name="Hayashi T."/>
            <person name="Toyoda A."/>
            <person name="Oliveira C."/>
            <person name="Osipova E."/>
            <person name="Leigh N.D."/>
            <person name="Simon A."/>
            <person name="Yun M.H."/>
        </authorList>
    </citation>
    <scope>NUCLEOTIDE SEQUENCE</scope>
    <source>
        <strain evidence="2">20211129_DDA</strain>
        <tissue evidence="2">Liver</tissue>
    </source>
</reference>
<accession>A0AAV7MMG0</accession>
<dbReference type="Proteomes" id="UP001066276">
    <property type="component" value="Chromosome 9"/>
</dbReference>
<feature type="region of interest" description="Disordered" evidence="1">
    <location>
        <begin position="1"/>
        <end position="24"/>
    </location>
</feature>
<name>A0AAV7MMG0_PLEWA</name>
<proteinExistence type="predicted"/>
<dbReference type="AlphaFoldDB" id="A0AAV7MMG0"/>
<dbReference type="EMBL" id="JANPWB010000013">
    <property type="protein sequence ID" value="KAJ1104925.1"/>
    <property type="molecule type" value="Genomic_DNA"/>
</dbReference>
<gene>
    <name evidence="2" type="ORF">NDU88_002333</name>
</gene>
<feature type="compositionally biased region" description="Polar residues" evidence="1">
    <location>
        <begin position="8"/>
        <end position="24"/>
    </location>
</feature>
<sequence length="97" mass="10658">MARLGDPTTFQSSNEENGGQGQVSRFSRLQSGACVQHEKHQRMFERIVGAPIFESGETGLFLDSVNRGIQVALCQRSEADLAASCYIHARLGERTSE</sequence>
<evidence type="ECO:0000256" key="1">
    <source>
        <dbReference type="SAM" id="MobiDB-lite"/>
    </source>
</evidence>
<organism evidence="2 3">
    <name type="scientific">Pleurodeles waltl</name>
    <name type="common">Iberian ribbed newt</name>
    <dbReference type="NCBI Taxonomy" id="8319"/>
    <lineage>
        <taxon>Eukaryota</taxon>
        <taxon>Metazoa</taxon>
        <taxon>Chordata</taxon>
        <taxon>Craniata</taxon>
        <taxon>Vertebrata</taxon>
        <taxon>Euteleostomi</taxon>
        <taxon>Amphibia</taxon>
        <taxon>Batrachia</taxon>
        <taxon>Caudata</taxon>
        <taxon>Salamandroidea</taxon>
        <taxon>Salamandridae</taxon>
        <taxon>Pleurodelinae</taxon>
        <taxon>Pleurodeles</taxon>
    </lineage>
</organism>
<evidence type="ECO:0000313" key="2">
    <source>
        <dbReference type="EMBL" id="KAJ1104925.1"/>
    </source>
</evidence>
<comment type="caution">
    <text evidence="2">The sequence shown here is derived from an EMBL/GenBank/DDBJ whole genome shotgun (WGS) entry which is preliminary data.</text>
</comment>
<protein>
    <submittedName>
        <fullName evidence="2">Uncharacterized protein</fullName>
    </submittedName>
</protein>